<dbReference type="PANTHER" id="PTHR28298">
    <property type="entry name" value="EISOSOME PROTEIN 1"/>
    <property type="match status" value="1"/>
</dbReference>
<gene>
    <name evidence="2" type="ORF">UCREL1_3161</name>
</gene>
<feature type="region of interest" description="Disordered" evidence="1">
    <location>
        <begin position="259"/>
        <end position="513"/>
    </location>
</feature>
<feature type="compositionally biased region" description="Basic and acidic residues" evidence="1">
    <location>
        <begin position="503"/>
        <end position="513"/>
    </location>
</feature>
<dbReference type="Pfam" id="PF12757">
    <property type="entry name" value="Eisosome1"/>
    <property type="match status" value="1"/>
</dbReference>
<dbReference type="InterPro" id="IPR024527">
    <property type="entry name" value="Eisosome1"/>
</dbReference>
<feature type="compositionally biased region" description="Polar residues" evidence="1">
    <location>
        <begin position="31"/>
        <end position="41"/>
    </location>
</feature>
<evidence type="ECO:0008006" key="4">
    <source>
        <dbReference type="Google" id="ProtNLM"/>
    </source>
</evidence>
<evidence type="ECO:0000313" key="3">
    <source>
        <dbReference type="Proteomes" id="UP000012174"/>
    </source>
</evidence>
<feature type="compositionally biased region" description="Basic and acidic residues" evidence="1">
    <location>
        <begin position="259"/>
        <end position="312"/>
    </location>
</feature>
<organism evidence="2 3">
    <name type="scientific">Eutypa lata (strain UCR-EL1)</name>
    <name type="common">Grapevine dieback disease fungus</name>
    <name type="synonym">Eutypa armeniacae</name>
    <dbReference type="NCBI Taxonomy" id="1287681"/>
    <lineage>
        <taxon>Eukaryota</taxon>
        <taxon>Fungi</taxon>
        <taxon>Dikarya</taxon>
        <taxon>Ascomycota</taxon>
        <taxon>Pezizomycotina</taxon>
        <taxon>Sordariomycetes</taxon>
        <taxon>Xylariomycetidae</taxon>
        <taxon>Xylariales</taxon>
        <taxon>Diatrypaceae</taxon>
        <taxon>Eutypa</taxon>
    </lineage>
</organism>
<dbReference type="GO" id="GO:0070941">
    <property type="term" value="P:eisosome assembly"/>
    <property type="evidence" value="ECO:0007669"/>
    <property type="project" value="TreeGrafter"/>
</dbReference>
<evidence type="ECO:0000256" key="1">
    <source>
        <dbReference type="SAM" id="MobiDB-lite"/>
    </source>
</evidence>
<dbReference type="eggNOG" id="ENOG502S8WV">
    <property type="taxonomic scope" value="Eukaryota"/>
</dbReference>
<protein>
    <recommendedName>
        <fullName evidence="4">Eisosome protein 1 protein</fullName>
    </recommendedName>
</protein>
<dbReference type="PANTHER" id="PTHR28298:SF1">
    <property type="entry name" value="EISOSOME PROTEIN 1"/>
    <property type="match status" value="1"/>
</dbReference>
<name>M7SZQ8_EUTLA</name>
<dbReference type="KEGG" id="ela:UCREL1_3161"/>
<dbReference type="AlphaFoldDB" id="M7SZQ8"/>
<feature type="compositionally biased region" description="Polar residues" evidence="1">
    <location>
        <begin position="1"/>
        <end position="11"/>
    </location>
</feature>
<dbReference type="HOGENOM" id="CLU_009741_1_0_1"/>
<feature type="compositionally biased region" description="Polar residues" evidence="1">
    <location>
        <begin position="409"/>
        <end position="420"/>
    </location>
</feature>
<dbReference type="EMBL" id="KB706013">
    <property type="protein sequence ID" value="EMR69812.1"/>
    <property type="molecule type" value="Genomic_DNA"/>
</dbReference>
<accession>M7SZQ8</accession>
<sequence length="513" mass="57325">MAKKMYTQQQKIIDAKKSQVEAAPARGRRGSLSNVSDDGQPAHITTLQDAAYKQAQKRLAKLHQGNLKTLEYQEYYGAGNLQKRFTIRNKLRRRASSDSAVIDDQTRSQQIRQQMSIFSNKLSEVDDKKRQQDRDALLAVAHRNVQARLKSMDEKISAETGMVPPSTLTQWELKAHTAAQTRSDARVDKNAGKVDVGAGLRLDQDAIDAIAARRVQPLLDEINEKAEEEHAKQLQLKLEMERKKEEEEIEKARQKEIHEINRKLKGKWAEEKQEARAKREQEKAVKAEMKRMAKTEKHGASPDLPREDHQEEPTTAAAGQIVVMNTNNQPVSIPRPTTPTTSARHIQDEDDTEPDPASKSSPRGGGKVKTWFKSHFSKPSRSSDEEKPDNNNNGRGFVGGAALTGMDGNDSSTSLGNRSASMRAMALAGRDSQNRERATSSLRGSAVGDNDGGDGDMSSLSSSSDDDDDNDRRRRHRFSDQQPTTGLSPPREVRNFSNQNHSPARDSRFREMM</sequence>
<dbReference type="Proteomes" id="UP000012174">
    <property type="component" value="Unassembled WGS sequence"/>
</dbReference>
<keyword evidence="3" id="KW-1185">Reference proteome</keyword>
<dbReference type="OrthoDB" id="4070583at2759"/>
<evidence type="ECO:0000313" key="2">
    <source>
        <dbReference type="EMBL" id="EMR69812.1"/>
    </source>
</evidence>
<feature type="region of interest" description="Disordered" evidence="1">
    <location>
        <begin position="1"/>
        <end position="41"/>
    </location>
</feature>
<proteinExistence type="predicted"/>
<reference evidence="3" key="1">
    <citation type="journal article" date="2013" name="Genome Announc.">
        <title>Draft genome sequence of the grapevine dieback fungus Eutypa lata UCR-EL1.</title>
        <authorList>
            <person name="Blanco-Ulate B."/>
            <person name="Rolshausen P.E."/>
            <person name="Cantu D."/>
        </authorList>
    </citation>
    <scope>NUCLEOTIDE SEQUENCE [LARGE SCALE GENOMIC DNA]</scope>
    <source>
        <strain evidence="3">UCR-EL1</strain>
    </source>
</reference>